<keyword evidence="3" id="KW-1185">Reference proteome</keyword>
<dbReference type="RefSeq" id="WP_073478923.1">
    <property type="nucleotide sequence ID" value="NZ_FQZU01000057.1"/>
</dbReference>
<dbReference type="InterPro" id="IPR036291">
    <property type="entry name" value="NAD(P)-bd_dom_sf"/>
</dbReference>
<protein>
    <submittedName>
        <fullName evidence="2">Dihydroflavonol-4-reductase</fullName>
    </submittedName>
</protein>
<dbReference type="SUPFAM" id="SSF51735">
    <property type="entry name" value="NAD(P)-binding Rossmann-fold domains"/>
    <property type="match status" value="1"/>
</dbReference>
<sequence length="330" mass="35997">MERALVTGAAGFIGSSVVKELLSQGVKVRAMILPGEPTDNLEGLKIGRTEGDILNPKDVARAMRGVDAVFHLAAIYSTWMLDWSKIYEVNLQGSRNVLWAAMKSKSVKRVVYTSSIAALGTSQGGGLADEDTPFDQYAINAHYVLTKYLSQQEALGFAQSGLDLVVVNPAFPFGPGDIAPTPTGEMIKGVLQGKVRFRFDGGINIVDVRDVAKGHVLAAQKGKTGQKYILGNKNISMADFIRLVRDAAGMPAVLLPKIPISALKAASYLFKTWADHFSHTQPLMTPSDAEMASRYLYYDVSKARDELGLECRPISESIRDSIQWFRERGV</sequence>
<proteinExistence type="predicted"/>
<dbReference type="GO" id="GO:0005737">
    <property type="term" value="C:cytoplasm"/>
    <property type="evidence" value="ECO:0007669"/>
    <property type="project" value="TreeGrafter"/>
</dbReference>
<organism evidence="2 3">
    <name type="scientific">Desulfatibacillum alkenivorans DSM 16219</name>
    <dbReference type="NCBI Taxonomy" id="1121393"/>
    <lineage>
        <taxon>Bacteria</taxon>
        <taxon>Pseudomonadati</taxon>
        <taxon>Thermodesulfobacteriota</taxon>
        <taxon>Desulfobacteria</taxon>
        <taxon>Desulfobacterales</taxon>
        <taxon>Desulfatibacillaceae</taxon>
        <taxon>Desulfatibacillum</taxon>
    </lineage>
</organism>
<dbReference type="InterPro" id="IPR051783">
    <property type="entry name" value="NAD(P)-dependent_oxidoreduct"/>
</dbReference>
<gene>
    <name evidence="2" type="ORF">SAMN02745216_04948</name>
</gene>
<dbReference type="PANTHER" id="PTHR48079:SF6">
    <property type="entry name" value="NAD(P)-BINDING DOMAIN-CONTAINING PROTEIN-RELATED"/>
    <property type="match status" value="1"/>
</dbReference>
<feature type="domain" description="NAD-dependent epimerase/dehydratase" evidence="1">
    <location>
        <begin position="4"/>
        <end position="231"/>
    </location>
</feature>
<accession>A0A1M6ZDQ3</accession>
<dbReference type="Proteomes" id="UP000183994">
    <property type="component" value="Unassembled WGS sequence"/>
</dbReference>
<reference evidence="3" key="1">
    <citation type="submission" date="2016-11" db="EMBL/GenBank/DDBJ databases">
        <authorList>
            <person name="Varghese N."/>
            <person name="Submissions S."/>
        </authorList>
    </citation>
    <scope>NUCLEOTIDE SEQUENCE [LARGE SCALE GENOMIC DNA]</scope>
    <source>
        <strain evidence="3">DSM 16219</strain>
    </source>
</reference>
<dbReference type="CDD" id="cd05228">
    <property type="entry name" value="AR_FR_like_1_SDR_e"/>
    <property type="match status" value="1"/>
</dbReference>
<dbReference type="EMBL" id="FQZU01000057">
    <property type="protein sequence ID" value="SHL28489.1"/>
    <property type="molecule type" value="Genomic_DNA"/>
</dbReference>
<dbReference type="AlphaFoldDB" id="A0A1M6ZDQ3"/>
<dbReference type="STRING" id="1121393.SAMN02745216_04948"/>
<dbReference type="GO" id="GO:0004029">
    <property type="term" value="F:aldehyde dehydrogenase (NAD+) activity"/>
    <property type="evidence" value="ECO:0007669"/>
    <property type="project" value="TreeGrafter"/>
</dbReference>
<dbReference type="PANTHER" id="PTHR48079">
    <property type="entry name" value="PROTEIN YEEZ"/>
    <property type="match status" value="1"/>
</dbReference>
<evidence type="ECO:0000313" key="3">
    <source>
        <dbReference type="Proteomes" id="UP000183994"/>
    </source>
</evidence>
<dbReference type="Gene3D" id="3.40.50.720">
    <property type="entry name" value="NAD(P)-binding Rossmann-like Domain"/>
    <property type="match status" value="1"/>
</dbReference>
<evidence type="ECO:0000313" key="2">
    <source>
        <dbReference type="EMBL" id="SHL28489.1"/>
    </source>
</evidence>
<evidence type="ECO:0000259" key="1">
    <source>
        <dbReference type="Pfam" id="PF01370"/>
    </source>
</evidence>
<dbReference type="OrthoDB" id="9814124at2"/>
<dbReference type="Pfam" id="PF01370">
    <property type="entry name" value="Epimerase"/>
    <property type="match status" value="1"/>
</dbReference>
<dbReference type="InterPro" id="IPR001509">
    <property type="entry name" value="Epimerase_deHydtase"/>
</dbReference>
<name>A0A1M6ZDQ3_9BACT</name>